<name>A0A8S5VDW0_9CAUD</name>
<organism evidence="1">
    <name type="scientific">Siphoviridae sp. ctGa111</name>
    <dbReference type="NCBI Taxonomy" id="2825413"/>
    <lineage>
        <taxon>Viruses</taxon>
        <taxon>Duplodnaviria</taxon>
        <taxon>Heunggongvirae</taxon>
        <taxon>Uroviricota</taxon>
        <taxon>Caudoviricetes</taxon>
    </lineage>
</organism>
<sequence>MWCVIECGSKGEIFEPEFFQNEKEAMKYIVDDSKKCYAMYSGLPNVLAYHDNDELEAQVWTDEFGFRWKAFDISNKLM</sequence>
<reference evidence="1" key="1">
    <citation type="journal article" date="2021" name="Proc. Natl. Acad. Sci. U.S.A.">
        <title>A Catalog of Tens of Thousands of Viruses from Human Metagenomes Reveals Hidden Associations with Chronic Diseases.</title>
        <authorList>
            <person name="Tisza M.J."/>
            <person name="Buck C.B."/>
        </authorList>
    </citation>
    <scope>NUCLEOTIDE SEQUENCE</scope>
    <source>
        <strain evidence="1">CtGa111</strain>
    </source>
</reference>
<accession>A0A8S5VDW0</accession>
<dbReference type="EMBL" id="BK016245">
    <property type="protein sequence ID" value="DAG04909.1"/>
    <property type="molecule type" value="Genomic_DNA"/>
</dbReference>
<evidence type="ECO:0000313" key="1">
    <source>
        <dbReference type="EMBL" id="DAG04909.1"/>
    </source>
</evidence>
<protein>
    <submittedName>
        <fullName evidence="1">Uncharacterized protein</fullName>
    </submittedName>
</protein>
<proteinExistence type="predicted"/>